<reference evidence="1 2" key="1">
    <citation type="submission" date="2020-05" db="EMBL/GenBank/DDBJ databases">
        <title>Identification and distribution of gene clusters putatively required for synthesis of sphingolipid metabolism inhibitors in phylogenetically diverse species of the filamentous fungus Fusarium.</title>
        <authorList>
            <person name="Kim H.-S."/>
            <person name="Busman M."/>
            <person name="Brown D.W."/>
            <person name="Divon H."/>
            <person name="Uhlig S."/>
            <person name="Proctor R.H."/>
        </authorList>
    </citation>
    <scope>NUCLEOTIDE SEQUENCE [LARGE SCALE GENOMIC DNA]</scope>
    <source>
        <strain evidence="1 2">NRRL 25211</strain>
    </source>
</reference>
<evidence type="ECO:0000313" key="2">
    <source>
        <dbReference type="Proteomes" id="UP000544095"/>
    </source>
</evidence>
<organism evidence="1 2">
    <name type="scientific">Fusarium pseudoanthophilum</name>
    <dbReference type="NCBI Taxonomy" id="48495"/>
    <lineage>
        <taxon>Eukaryota</taxon>
        <taxon>Fungi</taxon>
        <taxon>Dikarya</taxon>
        <taxon>Ascomycota</taxon>
        <taxon>Pezizomycotina</taxon>
        <taxon>Sordariomycetes</taxon>
        <taxon>Hypocreomycetidae</taxon>
        <taxon>Hypocreales</taxon>
        <taxon>Nectriaceae</taxon>
        <taxon>Fusarium</taxon>
        <taxon>Fusarium fujikuroi species complex</taxon>
    </lineage>
</organism>
<protein>
    <submittedName>
        <fullName evidence="1">Uncharacterized protein</fullName>
    </submittedName>
</protein>
<comment type="caution">
    <text evidence="1">The sequence shown here is derived from an EMBL/GenBank/DDBJ whole genome shotgun (WGS) entry which is preliminary data.</text>
</comment>
<proteinExistence type="predicted"/>
<dbReference type="AlphaFoldDB" id="A0A8H5L0W5"/>
<gene>
    <name evidence="1" type="ORF">FPANT_8817</name>
</gene>
<evidence type="ECO:0000313" key="1">
    <source>
        <dbReference type="EMBL" id="KAF5581675.1"/>
    </source>
</evidence>
<accession>A0A8H5L0W5</accession>
<dbReference type="Proteomes" id="UP000544095">
    <property type="component" value="Unassembled WGS sequence"/>
</dbReference>
<keyword evidence="2" id="KW-1185">Reference proteome</keyword>
<sequence>MALNFPSNKLVELSHLLCQNPGPREYLVAGSMLSNVEHLGFPLPKKLAALDPSEVDPYIRSVAKAFCSKDADRSIEEAAKLTCQNAKDINVAFMGVTMALVMSDSERGTHNADRMVPIVRAYAKFLIDSMQLAKDGAQHGEEFDVDVVGACADPNIPINRRKLIIKEYITHAETLEATSSNMLDRLKSIRNEFFDLIQDVRRSTGKSRLTSAEQEVDQVDWVCLDVDLGHLILKLGFDLPGSLPPFLVIGGLMALKREEIASEIFFLSTSYAQRTAMKENTQSQDQDSGGSALHLLTSFDKNFTKMGQCWFYSLLDARAIEKWLQTGGDMAASFPRNQGISDT</sequence>
<name>A0A8H5L0W5_9HYPO</name>
<dbReference type="EMBL" id="JAAOAR010000462">
    <property type="protein sequence ID" value="KAF5581675.1"/>
    <property type="molecule type" value="Genomic_DNA"/>
</dbReference>